<dbReference type="RefSeq" id="XP_067919928.1">
    <property type="nucleotide sequence ID" value="XM_068068095.1"/>
</dbReference>
<feature type="compositionally biased region" description="Low complexity" evidence="1">
    <location>
        <begin position="759"/>
        <end position="769"/>
    </location>
</feature>
<dbReference type="InterPro" id="IPR022074">
    <property type="entry name" value="DUF3626"/>
</dbReference>
<evidence type="ECO:0000256" key="1">
    <source>
        <dbReference type="SAM" id="MobiDB-lite"/>
    </source>
</evidence>
<feature type="compositionally biased region" description="Basic and acidic residues" evidence="1">
    <location>
        <begin position="50"/>
        <end position="73"/>
    </location>
</feature>
<feature type="compositionally biased region" description="Basic and acidic residues" evidence="1">
    <location>
        <begin position="356"/>
        <end position="368"/>
    </location>
</feature>
<protein>
    <submittedName>
        <fullName evidence="2">Proteophosphoglycan related</fullName>
    </submittedName>
</protein>
<feature type="region of interest" description="Disordered" evidence="1">
    <location>
        <begin position="33"/>
        <end position="132"/>
    </location>
</feature>
<evidence type="ECO:0000313" key="3">
    <source>
        <dbReference type="Proteomes" id="UP000221165"/>
    </source>
</evidence>
<feature type="compositionally biased region" description="Basic and acidic residues" evidence="1">
    <location>
        <begin position="480"/>
        <end position="490"/>
    </location>
</feature>
<organism evidence="2 3">
    <name type="scientific">Cystoisospora suis</name>
    <dbReference type="NCBI Taxonomy" id="483139"/>
    <lineage>
        <taxon>Eukaryota</taxon>
        <taxon>Sar</taxon>
        <taxon>Alveolata</taxon>
        <taxon>Apicomplexa</taxon>
        <taxon>Conoidasida</taxon>
        <taxon>Coccidia</taxon>
        <taxon>Eucoccidiorida</taxon>
        <taxon>Eimeriorina</taxon>
        <taxon>Sarcocystidae</taxon>
        <taxon>Cystoisospora</taxon>
    </lineage>
</organism>
<feature type="compositionally biased region" description="Polar residues" evidence="1">
    <location>
        <begin position="369"/>
        <end position="379"/>
    </location>
</feature>
<dbReference type="VEuPathDB" id="ToxoDB:CSUI_007954"/>
<feature type="compositionally biased region" description="Basic and acidic residues" evidence="1">
    <location>
        <begin position="427"/>
        <end position="446"/>
    </location>
</feature>
<feature type="region of interest" description="Disordered" evidence="1">
    <location>
        <begin position="356"/>
        <end position="783"/>
    </location>
</feature>
<keyword evidence="3" id="KW-1185">Reference proteome</keyword>
<feature type="compositionally biased region" description="Low complexity" evidence="1">
    <location>
        <begin position="840"/>
        <end position="851"/>
    </location>
</feature>
<feature type="compositionally biased region" description="Polar residues" evidence="1">
    <location>
        <begin position="580"/>
        <end position="596"/>
    </location>
</feature>
<feature type="compositionally biased region" description="Low complexity" evidence="1">
    <location>
        <begin position="248"/>
        <end position="267"/>
    </location>
</feature>
<feature type="region of interest" description="Disordered" evidence="1">
    <location>
        <begin position="812"/>
        <end position="883"/>
    </location>
</feature>
<feature type="region of interest" description="Disordered" evidence="1">
    <location>
        <begin position="911"/>
        <end position="939"/>
    </location>
</feature>
<dbReference type="Proteomes" id="UP000221165">
    <property type="component" value="Unassembled WGS sequence"/>
</dbReference>
<sequence length="1387" mass="149220">MTRYEELQTTHPCSLKQPVVDVPVVASAFPVARHGKDREGVDIPGPQRVVADRDRRTIRESSRRSFVADREQTQNRGHSGRRLSGLSRTKEANAAPSSGTRGDFDGCAGRKGFSEEHRKANRVTATAAASPHDTLDTHLSTAAPNPPQAVHRSFAAVPKGLPADSSSSITCTDAPPRTNIRSSGTGSKTANHAGPPIDENGGAVGRSADATPASRAFDTLDSNRKNPPEATRVVPLKNGKEEETSYPSATLSTTTGATSFTQRSSSTRRPREADVASVTPSASGIGTQRNASFASTTGPGSNRRMCSDTTVSEATLASDHEDAIAASKEIASALPSKGARACNNAFADTETILESHFREHQENKDPNDRSSAPLTSRISKVQYEASNRLERTDIGNDAADPTGCPRQSLLSPRESTSHSKTKTVPSLREEPEQERDFGRATGKEVRQAVVSAVASRSDGPNAASHKGPTGSVIRSLQADESAKEKADRSRRASSSSAADATSKILPSGFFDTGTPATAGRAGSKGGARAASSTAGTMKMGERKEGDLLQSSRQAKASSEEAKTRTQTRALGCYDTVTPPAESTQATTSNGHTQSQARQRDCPNCETDAKKSSVRMITKCVEQKLDRRGSQSNCGQRGNSAAENGRELGKHDQAPDQETARPRPAVTHQGTDVDQCEGNLLKSPSVSFRTRADATAEKGGVQCPNDSERSANNLSKNSRRPSRLRSEFGQTAGQGPHQLVESSNGTGTEAHSHRPCEANSSSGCPPSSASARHRESVAAQSPLIIRTNDKCQGTLNASIHLSTHSGAFSSQHKATTSSALSPRLLSSGDSGTPGELSVIASKGGSSSRTGTSQENRQATRGRSSDGNSSDSRMQRGEGSSLSESAVVVVGKATPLSDAHNCAPSRSVLNGCTGVSEKERGVSNPESAPPTERMSGTTRWPGKHSIACHPDDSLQCTTHQGPVPSPALDLPGVGSQVNRDKTKALSTTKVRTHLLRDMGEDKESDPSETLFYSATGGTSSNQSSGTWNSLCTDNPERSVSDTYMCVESQTLAQKPRKQKLDASDCTPAGVEVPPLPPALQRLSFLCTGHRENSELRALTTIQQCVMKYTAEHSVKESAFAKLRIERQLKNTTFTKEDLKRAEGYLMRRLPLTIAIDILNVAPHLLADNYYRSRYELKSQALLAEVSERRSWEGLLFKGLYDHASVRPEHRPKCSTLNLLCHPFADSRYHPSSRAFLLLEDHVRVRVTVSVSREHPKPRRQRIGTLTDMWHVLELLLPEELTAFLDVASRRSPSMLRLEEDRKPELHVHGMIDLTKDVAAIAVRKSDYDGKGPRRDFLEQLSQKYLLPIITCEEFDQLLQGGRGWSMAIRERAHALIQKSAAMGNTCGFI</sequence>
<feature type="compositionally biased region" description="Polar residues" evidence="1">
    <location>
        <begin position="278"/>
        <end position="300"/>
    </location>
</feature>
<dbReference type="OrthoDB" id="333648at2759"/>
<feature type="region of interest" description="Disordered" evidence="1">
    <location>
        <begin position="995"/>
        <end position="1031"/>
    </location>
</feature>
<feature type="compositionally biased region" description="Polar residues" evidence="1">
    <location>
        <begin position="179"/>
        <end position="190"/>
    </location>
</feature>
<feature type="compositionally biased region" description="Basic and acidic residues" evidence="1">
    <location>
        <begin position="643"/>
        <end position="660"/>
    </location>
</feature>
<reference evidence="2 3" key="1">
    <citation type="journal article" date="2017" name="Int. J. Parasitol.">
        <title>The genome of the protozoan parasite Cystoisospora suis and a reverse vaccinology approach to identify vaccine candidates.</title>
        <authorList>
            <person name="Palmieri N."/>
            <person name="Shrestha A."/>
            <person name="Ruttkowski B."/>
            <person name="Beck T."/>
            <person name="Vogl C."/>
            <person name="Tomley F."/>
            <person name="Blake D.P."/>
            <person name="Joachim A."/>
        </authorList>
    </citation>
    <scope>NUCLEOTIDE SEQUENCE [LARGE SCALE GENOMIC DNA]</scope>
    <source>
        <strain evidence="2 3">Wien I</strain>
    </source>
</reference>
<feature type="compositionally biased region" description="Low complexity" evidence="1">
    <location>
        <begin position="492"/>
        <end position="503"/>
    </location>
</feature>
<accession>A0A2C6KM53</accession>
<evidence type="ECO:0000313" key="2">
    <source>
        <dbReference type="EMBL" id="PHJ18219.1"/>
    </source>
</evidence>
<feature type="compositionally biased region" description="Low complexity" evidence="1">
    <location>
        <begin position="516"/>
        <end position="536"/>
    </location>
</feature>
<feature type="compositionally biased region" description="Basic and acidic residues" evidence="1">
    <location>
        <begin position="597"/>
        <end position="610"/>
    </location>
</feature>
<feature type="compositionally biased region" description="Polar residues" evidence="1">
    <location>
        <begin position="739"/>
        <end position="748"/>
    </location>
</feature>
<dbReference type="Pfam" id="PF12294">
    <property type="entry name" value="DUF3626"/>
    <property type="match status" value="1"/>
</dbReference>
<feature type="compositionally biased region" description="Polar residues" evidence="1">
    <location>
        <begin position="629"/>
        <end position="641"/>
    </location>
</feature>
<feature type="compositionally biased region" description="Low complexity" evidence="1">
    <location>
        <begin position="448"/>
        <end position="457"/>
    </location>
</feature>
<dbReference type="EMBL" id="MIGC01004309">
    <property type="protein sequence ID" value="PHJ18219.1"/>
    <property type="molecule type" value="Genomic_DNA"/>
</dbReference>
<feature type="compositionally biased region" description="Low complexity" evidence="1">
    <location>
        <begin position="859"/>
        <end position="870"/>
    </location>
</feature>
<name>A0A2C6KM53_9APIC</name>
<feature type="compositionally biased region" description="Low complexity" evidence="1">
    <location>
        <begin position="1011"/>
        <end position="1027"/>
    </location>
</feature>
<gene>
    <name evidence="2" type="ORF">CSUI_007954</name>
</gene>
<proteinExistence type="predicted"/>
<dbReference type="GeneID" id="94431306"/>
<feature type="region of interest" description="Disordered" evidence="1">
    <location>
        <begin position="158"/>
        <end position="306"/>
    </location>
</feature>
<comment type="caution">
    <text evidence="2">The sequence shown here is derived from an EMBL/GenBank/DDBJ whole genome shotgun (WGS) entry which is preliminary data.</text>
</comment>